<dbReference type="Proteomes" id="UP001157091">
    <property type="component" value="Unassembled WGS sequence"/>
</dbReference>
<evidence type="ECO:0000256" key="2">
    <source>
        <dbReference type="ARBA" id="ARBA00022827"/>
    </source>
</evidence>
<keyword evidence="5" id="KW-1185">Reference proteome</keyword>
<dbReference type="EMBL" id="BSUK01000001">
    <property type="protein sequence ID" value="GMA24123.1"/>
    <property type="molecule type" value="Genomic_DNA"/>
</dbReference>
<evidence type="ECO:0000259" key="3">
    <source>
        <dbReference type="Pfam" id="PF08031"/>
    </source>
</evidence>
<protein>
    <recommendedName>
        <fullName evidence="3">Berberine/berberine-like domain-containing protein</fullName>
    </recommendedName>
</protein>
<dbReference type="Pfam" id="PF08031">
    <property type="entry name" value="BBE"/>
    <property type="match status" value="1"/>
</dbReference>
<proteinExistence type="predicted"/>
<dbReference type="InterPro" id="IPR016164">
    <property type="entry name" value="FAD-linked_Oxase-like_C"/>
</dbReference>
<evidence type="ECO:0000313" key="4">
    <source>
        <dbReference type="EMBL" id="GMA24123.1"/>
    </source>
</evidence>
<dbReference type="Gene3D" id="3.30.465.10">
    <property type="match status" value="1"/>
</dbReference>
<sequence length="49" mass="5533">MNFASDAGDEEVARAVYGPKYERLIRIKRAYDPTNVFARGLVDLSGEDR</sequence>
<keyword evidence="1" id="KW-0285">Flavoprotein</keyword>
<accession>A0ABQ6I1T5</accession>
<organism evidence="4 5">
    <name type="scientific">Luteimicrobium album</name>
    <dbReference type="NCBI Taxonomy" id="1054550"/>
    <lineage>
        <taxon>Bacteria</taxon>
        <taxon>Bacillati</taxon>
        <taxon>Actinomycetota</taxon>
        <taxon>Actinomycetes</taxon>
        <taxon>Micrococcales</taxon>
        <taxon>Luteimicrobium</taxon>
    </lineage>
</organism>
<gene>
    <name evidence="4" type="ORF">GCM10025864_18820</name>
</gene>
<feature type="domain" description="Berberine/berberine-like" evidence="3">
    <location>
        <begin position="12"/>
        <end position="38"/>
    </location>
</feature>
<keyword evidence="2" id="KW-0274">FAD</keyword>
<reference evidence="5" key="1">
    <citation type="journal article" date="2019" name="Int. J. Syst. Evol. Microbiol.">
        <title>The Global Catalogue of Microorganisms (GCM) 10K type strain sequencing project: providing services to taxonomists for standard genome sequencing and annotation.</title>
        <authorList>
            <consortium name="The Broad Institute Genomics Platform"/>
            <consortium name="The Broad Institute Genome Sequencing Center for Infectious Disease"/>
            <person name="Wu L."/>
            <person name="Ma J."/>
        </authorList>
    </citation>
    <scope>NUCLEOTIDE SEQUENCE [LARGE SCALE GENOMIC DNA]</scope>
    <source>
        <strain evidence="5">NBRC 106348</strain>
    </source>
</reference>
<evidence type="ECO:0000256" key="1">
    <source>
        <dbReference type="ARBA" id="ARBA00022630"/>
    </source>
</evidence>
<dbReference type="RefSeq" id="WP_284293001.1">
    <property type="nucleotide sequence ID" value="NZ_BSUK01000001.1"/>
</dbReference>
<name>A0ABQ6I1T5_9MICO</name>
<dbReference type="Gene3D" id="3.40.462.20">
    <property type="match status" value="1"/>
</dbReference>
<dbReference type="InterPro" id="IPR016169">
    <property type="entry name" value="FAD-bd_PCMH_sub2"/>
</dbReference>
<dbReference type="SUPFAM" id="SSF55103">
    <property type="entry name" value="FAD-linked oxidases, C-terminal domain"/>
    <property type="match status" value="1"/>
</dbReference>
<evidence type="ECO:0000313" key="5">
    <source>
        <dbReference type="Proteomes" id="UP001157091"/>
    </source>
</evidence>
<dbReference type="InterPro" id="IPR012951">
    <property type="entry name" value="BBE"/>
</dbReference>
<comment type="caution">
    <text evidence="4">The sequence shown here is derived from an EMBL/GenBank/DDBJ whole genome shotgun (WGS) entry which is preliminary data.</text>
</comment>